<evidence type="ECO:0000256" key="1">
    <source>
        <dbReference type="ARBA" id="ARBA00009625"/>
    </source>
</evidence>
<gene>
    <name evidence="2" type="ORF">BCR33DRAFT_442077</name>
</gene>
<evidence type="ECO:0000313" key="2">
    <source>
        <dbReference type="EMBL" id="ORY37971.1"/>
    </source>
</evidence>
<dbReference type="SUPFAM" id="SSF52540">
    <property type="entry name" value="P-loop containing nucleoside triphosphate hydrolases"/>
    <property type="match status" value="1"/>
</dbReference>
<name>A0A1Y2BTA8_9FUNG</name>
<evidence type="ECO:0000313" key="3">
    <source>
        <dbReference type="Proteomes" id="UP000193642"/>
    </source>
</evidence>
<dbReference type="InterPro" id="IPR005129">
    <property type="entry name" value="GTPase_ArgK"/>
</dbReference>
<dbReference type="EMBL" id="MCGO01000047">
    <property type="protein sequence ID" value="ORY37971.1"/>
    <property type="molecule type" value="Genomic_DNA"/>
</dbReference>
<dbReference type="PANTHER" id="PTHR23408">
    <property type="entry name" value="METHYLMALONYL-COA MUTASE"/>
    <property type="match status" value="1"/>
</dbReference>
<dbReference type="Proteomes" id="UP000193642">
    <property type="component" value="Unassembled WGS sequence"/>
</dbReference>
<dbReference type="PANTHER" id="PTHR23408:SF3">
    <property type="entry name" value="METHYLMALONIC ACIDURIA TYPE A PROTEIN, MITOCHONDRIAL"/>
    <property type="match status" value="1"/>
</dbReference>
<sequence>MNQFTLSALRTNRSALARAITLVESTRPDHRHQAQKLLSSVLSSPPSFPHMSPPRKDSFRIGLSGSPGVGKSSFIETFGMFLINKGHKVAVLAVDPSSARTGGSILGELNETA</sequence>
<proteinExistence type="inferred from homology"/>
<keyword evidence="3" id="KW-1185">Reference proteome</keyword>
<dbReference type="GO" id="GO:0003924">
    <property type="term" value="F:GTPase activity"/>
    <property type="evidence" value="ECO:0007669"/>
    <property type="project" value="InterPro"/>
</dbReference>
<comment type="similarity">
    <text evidence="1">Belongs to the SIMIBI class G3E GTPase family. ArgK/MeaB subfamily.</text>
</comment>
<protein>
    <submittedName>
        <fullName evidence="2">ArgK-domain-containing protein</fullName>
    </submittedName>
</protein>
<dbReference type="OrthoDB" id="1476984at2759"/>
<dbReference type="AlphaFoldDB" id="A0A1Y2BTA8"/>
<dbReference type="GO" id="GO:0005525">
    <property type="term" value="F:GTP binding"/>
    <property type="evidence" value="ECO:0007669"/>
    <property type="project" value="InterPro"/>
</dbReference>
<dbReference type="Gene3D" id="1.20.5.170">
    <property type="match status" value="1"/>
</dbReference>
<dbReference type="Gene3D" id="3.40.50.300">
    <property type="entry name" value="P-loop containing nucleotide triphosphate hydrolases"/>
    <property type="match status" value="1"/>
</dbReference>
<accession>A0A1Y2BTA8</accession>
<comment type="caution">
    <text evidence="2">The sequence shown here is derived from an EMBL/GenBank/DDBJ whole genome shotgun (WGS) entry which is preliminary data.</text>
</comment>
<dbReference type="GO" id="GO:0005737">
    <property type="term" value="C:cytoplasm"/>
    <property type="evidence" value="ECO:0007669"/>
    <property type="project" value="TreeGrafter"/>
</dbReference>
<reference evidence="2 3" key="1">
    <citation type="submission" date="2016-07" db="EMBL/GenBank/DDBJ databases">
        <title>Pervasive Adenine N6-methylation of Active Genes in Fungi.</title>
        <authorList>
            <consortium name="DOE Joint Genome Institute"/>
            <person name="Mondo S.J."/>
            <person name="Dannebaum R.O."/>
            <person name="Kuo R.C."/>
            <person name="Labutti K."/>
            <person name="Haridas S."/>
            <person name="Kuo A."/>
            <person name="Salamov A."/>
            <person name="Ahrendt S.R."/>
            <person name="Lipzen A."/>
            <person name="Sullivan W."/>
            <person name="Andreopoulos W.B."/>
            <person name="Clum A."/>
            <person name="Lindquist E."/>
            <person name="Daum C."/>
            <person name="Ramamoorthy G.K."/>
            <person name="Gryganskyi A."/>
            <person name="Culley D."/>
            <person name="Magnuson J.K."/>
            <person name="James T.Y."/>
            <person name="O'Malley M.A."/>
            <person name="Stajich J.E."/>
            <person name="Spatafora J.W."/>
            <person name="Visel A."/>
            <person name="Grigoriev I.V."/>
        </authorList>
    </citation>
    <scope>NUCLEOTIDE SEQUENCE [LARGE SCALE GENOMIC DNA]</scope>
    <source>
        <strain evidence="2 3">JEL800</strain>
    </source>
</reference>
<dbReference type="Pfam" id="PF03308">
    <property type="entry name" value="MeaB"/>
    <property type="match status" value="1"/>
</dbReference>
<dbReference type="InterPro" id="IPR027417">
    <property type="entry name" value="P-loop_NTPase"/>
</dbReference>
<dbReference type="STRING" id="329046.A0A1Y2BTA8"/>
<organism evidence="2 3">
    <name type="scientific">Rhizoclosmatium globosum</name>
    <dbReference type="NCBI Taxonomy" id="329046"/>
    <lineage>
        <taxon>Eukaryota</taxon>
        <taxon>Fungi</taxon>
        <taxon>Fungi incertae sedis</taxon>
        <taxon>Chytridiomycota</taxon>
        <taxon>Chytridiomycota incertae sedis</taxon>
        <taxon>Chytridiomycetes</taxon>
        <taxon>Chytridiales</taxon>
        <taxon>Chytriomycetaceae</taxon>
        <taxon>Rhizoclosmatium</taxon>
    </lineage>
</organism>